<dbReference type="RefSeq" id="WP_344949328.1">
    <property type="nucleotide sequence ID" value="NZ_BAAAZG010000025.1"/>
</dbReference>
<sequence length="70" mass="7769">MDQRRQAERAQLEADLRGTTPPEPVSTGEIAELPERVGDLAQTAATAGPDDKAELYRELGLRKTFHHQNN</sequence>
<gene>
    <name evidence="2" type="ORF">GCM10022214_39780</name>
</gene>
<keyword evidence="3" id="KW-1185">Reference proteome</keyword>
<evidence type="ECO:0000256" key="1">
    <source>
        <dbReference type="SAM" id="MobiDB-lite"/>
    </source>
</evidence>
<proteinExistence type="predicted"/>
<evidence type="ECO:0000313" key="2">
    <source>
        <dbReference type="EMBL" id="GAA4077938.1"/>
    </source>
</evidence>
<reference evidence="3" key="1">
    <citation type="journal article" date="2019" name="Int. J. Syst. Evol. Microbiol.">
        <title>The Global Catalogue of Microorganisms (GCM) 10K type strain sequencing project: providing services to taxonomists for standard genome sequencing and annotation.</title>
        <authorList>
            <consortium name="The Broad Institute Genomics Platform"/>
            <consortium name="The Broad Institute Genome Sequencing Center for Infectious Disease"/>
            <person name="Wu L."/>
            <person name="Ma J."/>
        </authorList>
    </citation>
    <scope>NUCLEOTIDE SEQUENCE [LARGE SCALE GENOMIC DNA]</scope>
    <source>
        <strain evidence="3">JCM 16702</strain>
    </source>
</reference>
<comment type="caution">
    <text evidence="2">The sequence shown here is derived from an EMBL/GenBank/DDBJ whole genome shotgun (WGS) entry which is preliminary data.</text>
</comment>
<name>A0ABP7W261_9ACTN</name>
<feature type="compositionally biased region" description="Basic and acidic residues" evidence="1">
    <location>
        <begin position="1"/>
        <end position="16"/>
    </location>
</feature>
<dbReference type="EMBL" id="BAAAZG010000025">
    <property type="protein sequence ID" value="GAA4077938.1"/>
    <property type="molecule type" value="Genomic_DNA"/>
</dbReference>
<evidence type="ECO:0000313" key="3">
    <source>
        <dbReference type="Proteomes" id="UP001500683"/>
    </source>
</evidence>
<dbReference type="Proteomes" id="UP001500683">
    <property type="component" value="Unassembled WGS sequence"/>
</dbReference>
<accession>A0ABP7W261</accession>
<organism evidence="2 3">
    <name type="scientific">Actinomadura miaoliensis</name>
    <dbReference type="NCBI Taxonomy" id="430685"/>
    <lineage>
        <taxon>Bacteria</taxon>
        <taxon>Bacillati</taxon>
        <taxon>Actinomycetota</taxon>
        <taxon>Actinomycetes</taxon>
        <taxon>Streptosporangiales</taxon>
        <taxon>Thermomonosporaceae</taxon>
        <taxon>Actinomadura</taxon>
    </lineage>
</organism>
<feature type="region of interest" description="Disordered" evidence="1">
    <location>
        <begin position="1"/>
        <end position="28"/>
    </location>
</feature>
<protein>
    <submittedName>
        <fullName evidence="2">Uncharacterized protein</fullName>
    </submittedName>
</protein>